<name>A0A448WXU3_9PLAT</name>
<keyword evidence="2" id="KW-1185">Reference proteome</keyword>
<evidence type="ECO:0000313" key="2">
    <source>
        <dbReference type="Proteomes" id="UP000784294"/>
    </source>
</evidence>
<evidence type="ECO:0000313" key="1">
    <source>
        <dbReference type="EMBL" id="VEL22927.1"/>
    </source>
</evidence>
<comment type="caution">
    <text evidence="1">The sequence shown here is derived from an EMBL/GenBank/DDBJ whole genome shotgun (WGS) entry which is preliminary data.</text>
</comment>
<dbReference type="EMBL" id="CAAALY010059121">
    <property type="protein sequence ID" value="VEL22927.1"/>
    <property type="molecule type" value="Genomic_DNA"/>
</dbReference>
<sequence>MLHRHRRLYIGRLGGTDRPDRLVVRGERLLTPAVHVAADASSLTFATRAGTFLLQLTEPCWKIPRLEQQENVEGEQESENKFTWRRYRLPLDTFYTVLATAILRDGRTLSMVRMQRLKPVSDITKEVVNSSNLNHLPGVKRKCDPVYSLVLCYPEPRRLVALMNSPSKTKNSWQSPDHMDLTTYQLMNCSTQPIRIASLGSSTVRFVPGPVGVAAVHWLYDQVAFLFSPRKCYCTECRHRKASCPSVDVGDRQREKLDYPDDLTFGLIWHGKRKPRTSGAAEIGRLRGYDPDDSKTRSGDQGLCICLRLPPAKVTSRLDWPCCWLSGRSIAGRVRSLEDLSWSAEAARRGLINQILAQIVK</sequence>
<dbReference type="Proteomes" id="UP000784294">
    <property type="component" value="Unassembled WGS sequence"/>
</dbReference>
<accession>A0A448WXU3</accession>
<gene>
    <name evidence="1" type="ORF">PXEA_LOCUS16367</name>
</gene>
<dbReference type="AlphaFoldDB" id="A0A448WXU3"/>
<proteinExistence type="predicted"/>
<organism evidence="1 2">
    <name type="scientific">Protopolystoma xenopodis</name>
    <dbReference type="NCBI Taxonomy" id="117903"/>
    <lineage>
        <taxon>Eukaryota</taxon>
        <taxon>Metazoa</taxon>
        <taxon>Spiralia</taxon>
        <taxon>Lophotrochozoa</taxon>
        <taxon>Platyhelminthes</taxon>
        <taxon>Monogenea</taxon>
        <taxon>Polyopisthocotylea</taxon>
        <taxon>Polystomatidea</taxon>
        <taxon>Polystomatidae</taxon>
        <taxon>Protopolystoma</taxon>
    </lineage>
</organism>
<protein>
    <submittedName>
        <fullName evidence="1">Uncharacterized protein</fullName>
    </submittedName>
</protein>
<reference evidence="1" key="1">
    <citation type="submission" date="2018-11" db="EMBL/GenBank/DDBJ databases">
        <authorList>
            <consortium name="Pathogen Informatics"/>
        </authorList>
    </citation>
    <scope>NUCLEOTIDE SEQUENCE</scope>
</reference>